<dbReference type="PROSITE" id="PS51891">
    <property type="entry name" value="CENP_V_GFA"/>
    <property type="match status" value="1"/>
</dbReference>
<comment type="similarity">
    <text evidence="1">Belongs to the Gfa family.</text>
</comment>
<gene>
    <name evidence="7" type="ORF">CNR27_07220</name>
</gene>
<feature type="compositionally biased region" description="Basic residues" evidence="5">
    <location>
        <begin position="1"/>
        <end position="15"/>
    </location>
</feature>
<dbReference type="InterPro" id="IPR006913">
    <property type="entry name" value="CENP-V/GFA"/>
</dbReference>
<feature type="domain" description="CENP-V/GFA" evidence="6">
    <location>
        <begin position="37"/>
        <end position="141"/>
    </location>
</feature>
<dbReference type="GO" id="GO:0046872">
    <property type="term" value="F:metal ion binding"/>
    <property type="evidence" value="ECO:0007669"/>
    <property type="project" value="UniProtKB-KW"/>
</dbReference>
<proteinExistence type="inferred from homology"/>
<keyword evidence="3" id="KW-0862">Zinc</keyword>
<protein>
    <submittedName>
        <fullName evidence="7">Aldehyde-activating protein</fullName>
    </submittedName>
</protein>
<evidence type="ECO:0000256" key="1">
    <source>
        <dbReference type="ARBA" id="ARBA00005495"/>
    </source>
</evidence>
<dbReference type="GO" id="GO:0016846">
    <property type="term" value="F:carbon-sulfur lyase activity"/>
    <property type="evidence" value="ECO:0007669"/>
    <property type="project" value="InterPro"/>
</dbReference>
<keyword evidence="8" id="KW-1185">Reference proteome</keyword>
<name>A0A290XDL7_9GAMM</name>
<evidence type="ECO:0000256" key="4">
    <source>
        <dbReference type="ARBA" id="ARBA00023239"/>
    </source>
</evidence>
<evidence type="ECO:0000259" key="6">
    <source>
        <dbReference type="PROSITE" id="PS51891"/>
    </source>
</evidence>
<evidence type="ECO:0000313" key="7">
    <source>
        <dbReference type="EMBL" id="ATD67254.1"/>
    </source>
</evidence>
<dbReference type="Pfam" id="PF04828">
    <property type="entry name" value="GFA"/>
    <property type="match status" value="1"/>
</dbReference>
<evidence type="ECO:0000256" key="5">
    <source>
        <dbReference type="SAM" id="MobiDB-lite"/>
    </source>
</evidence>
<sequence>MRPSRVGRNRSRRAASRPSAKRSLTEVTPVDSAQAVYTGGCQCGAVRFRAPGLLEASVCHCRMCQKAFGAYYAPLVSVEEATFRWTRGAPRRYASSNLVQRGFCADCGTPLTYESPQGLAIAAGAFDTPARLPPVIQYGTEAALPFVDALAQLPRRRSDDEAASAFMADIVSNQHPDHDT</sequence>
<dbReference type="AlphaFoldDB" id="A0A290XDL7"/>
<dbReference type="KEGG" id="lum:CNR27_07220"/>
<keyword evidence="2" id="KW-0479">Metal-binding</keyword>
<dbReference type="PANTHER" id="PTHR33337:SF40">
    <property type="entry name" value="CENP-V_GFA DOMAIN-CONTAINING PROTEIN-RELATED"/>
    <property type="match status" value="1"/>
</dbReference>
<dbReference type="OrthoDB" id="7765631at2"/>
<keyword evidence="4" id="KW-0456">Lyase</keyword>
<evidence type="ECO:0000256" key="2">
    <source>
        <dbReference type="ARBA" id="ARBA00022723"/>
    </source>
</evidence>
<dbReference type="EMBL" id="CP023406">
    <property type="protein sequence ID" value="ATD67254.1"/>
    <property type="molecule type" value="Genomic_DNA"/>
</dbReference>
<reference evidence="8" key="1">
    <citation type="submission" date="2017-09" db="EMBL/GenBank/DDBJ databases">
        <title>Luteimonas liuhanmingii sp.nov., isolated from the intestinal contents of Tibetan Plateau Pika in Yushu, Qinghai Province, China.</title>
        <authorList>
            <person name="Gui Z."/>
        </authorList>
    </citation>
    <scope>NUCLEOTIDE SEQUENCE [LARGE SCALE GENOMIC DNA]</scope>
    <source>
        <strain evidence="8">100111</strain>
    </source>
</reference>
<dbReference type="PANTHER" id="PTHR33337">
    <property type="entry name" value="GFA DOMAIN-CONTAINING PROTEIN"/>
    <property type="match status" value="1"/>
</dbReference>
<evidence type="ECO:0000313" key="8">
    <source>
        <dbReference type="Proteomes" id="UP000218968"/>
    </source>
</evidence>
<dbReference type="InterPro" id="IPR011057">
    <property type="entry name" value="Mss4-like_sf"/>
</dbReference>
<dbReference type="SUPFAM" id="SSF51316">
    <property type="entry name" value="Mss4-like"/>
    <property type="match status" value="1"/>
</dbReference>
<evidence type="ECO:0000256" key="3">
    <source>
        <dbReference type="ARBA" id="ARBA00022833"/>
    </source>
</evidence>
<dbReference type="Gene3D" id="3.90.1590.10">
    <property type="entry name" value="glutathione-dependent formaldehyde- activating enzyme (gfa)"/>
    <property type="match status" value="1"/>
</dbReference>
<accession>A0A290XDL7</accession>
<dbReference type="Proteomes" id="UP000218968">
    <property type="component" value="Chromosome"/>
</dbReference>
<feature type="region of interest" description="Disordered" evidence="5">
    <location>
        <begin position="1"/>
        <end position="25"/>
    </location>
</feature>
<organism evidence="7 8">
    <name type="scientific">Luteimonas chenhongjianii</name>
    <dbReference type="NCBI Taxonomy" id="2006110"/>
    <lineage>
        <taxon>Bacteria</taxon>
        <taxon>Pseudomonadati</taxon>
        <taxon>Pseudomonadota</taxon>
        <taxon>Gammaproteobacteria</taxon>
        <taxon>Lysobacterales</taxon>
        <taxon>Lysobacteraceae</taxon>
        <taxon>Luteimonas</taxon>
    </lineage>
</organism>